<feature type="transmembrane region" description="Helical" evidence="3">
    <location>
        <begin position="241"/>
        <end position="262"/>
    </location>
</feature>
<dbReference type="PANTHER" id="PTHR45138:SF24">
    <property type="entry name" value="DIGUANYLATE CYCLASE DGCC-RELATED"/>
    <property type="match status" value="1"/>
</dbReference>
<keyword evidence="3" id="KW-0472">Membrane</keyword>
<dbReference type="RefSeq" id="WP_011395449.1">
    <property type="nucleotide sequence ID" value="NC_007645.1"/>
</dbReference>
<dbReference type="SUPFAM" id="SSF55073">
    <property type="entry name" value="Nucleotide cyclase"/>
    <property type="match status" value="1"/>
</dbReference>
<feature type="transmembrane region" description="Helical" evidence="3">
    <location>
        <begin position="355"/>
        <end position="381"/>
    </location>
</feature>
<reference evidence="5 6" key="1">
    <citation type="journal article" date="2005" name="Nucleic Acids Res.">
        <title>Genomic blueprint of Hahella chejuensis, a marine microbe producing an algicidal agent.</title>
        <authorList>
            <person name="Jeong H."/>
            <person name="Yim J.H."/>
            <person name="Lee C."/>
            <person name="Choi S.-H."/>
            <person name="Park Y.K."/>
            <person name="Yoon S.H."/>
            <person name="Hur C.-G."/>
            <person name="Kang H.-Y."/>
            <person name="Kim D."/>
            <person name="Lee H.H."/>
            <person name="Park K.H."/>
            <person name="Park S.-H."/>
            <person name="Park H.-S."/>
            <person name="Lee H.K."/>
            <person name="Oh T.K."/>
            <person name="Kim J.F."/>
        </authorList>
    </citation>
    <scope>NUCLEOTIDE SEQUENCE [LARGE SCALE GENOMIC DNA]</scope>
    <source>
        <strain evidence="5 6">KCTC 2396</strain>
    </source>
</reference>
<dbReference type="Pfam" id="PF07695">
    <property type="entry name" value="7TMR-DISM_7TM"/>
    <property type="match status" value="1"/>
</dbReference>
<feature type="transmembrane region" description="Helical" evidence="3">
    <location>
        <begin position="303"/>
        <end position="323"/>
    </location>
</feature>
<dbReference type="SMART" id="SM00267">
    <property type="entry name" value="GGDEF"/>
    <property type="match status" value="1"/>
</dbReference>
<dbReference type="NCBIfam" id="TIGR00254">
    <property type="entry name" value="GGDEF"/>
    <property type="match status" value="1"/>
</dbReference>
<name>Q2SLU8_HAHCH</name>
<keyword evidence="2" id="KW-0175">Coiled coil</keyword>
<dbReference type="CDD" id="cd01949">
    <property type="entry name" value="GGDEF"/>
    <property type="match status" value="1"/>
</dbReference>
<feature type="domain" description="GGDEF" evidence="4">
    <location>
        <begin position="482"/>
        <end position="616"/>
    </location>
</feature>
<keyword evidence="3" id="KW-1133">Transmembrane helix</keyword>
<evidence type="ECO:0000256" key="1">
    <source>
        <dbReference type="ARBA" id="ARBA00012528"/>
    </source>
</evidence>
<sequence>MCGLFLLCAQVFASTYNSIQLTSRQERLEVAPYLWWVAENHGEIKIEDILERKTAPMGWRQNNRFDPNFGLDVSPRWFRFSVTNAGAESVERWLEISYPVLDDIRVYLTEEEKVVEAYHSGDTLNFRERPVFHRNFIFPFKFKPHSKSTVYIRIQTQGALELPADLWSPTAFVQADQWKLAAQFLFSGIMLAMAAYNLALGFVIRDLTFMHYVGYVVSIAIVQLALHGAPFQFIWPHSPQWNQISLVFFIGCSVTFASLFGYRFLNLNVRGGILPYIAISCAFFGLFCCALAFSASYATGIKIAVLATGVVSIVWLIIGLLQWSRREPTAAYFTLAWAVFLVGNIAISLEKIGLIPNLTIIGFMPQIGACIEVMIFSLALAQRINIERRRHISMRELALHRERSAREAEQSMLMAQQQANDELERRVAIRTEELNEAMKKLSVAHEQLNEIATFDQLTQLKNKASFERVLLQEWSRCSRSISALSLVFIDIDRFQKVNQQFGQFAGDTCLQVLAKLISSMTRRAGDSIFRYEGDCYVLVLAHCSAEGALQLSEQIRSRTEATLIHVDEARFSVTVSIGLSSDIPSQGWEPKDLMERAREALAEAKMNGGNGVSFRM</sequence>
<dbReference type="Gene3D" id="2.60.40.2380">
    <property type="match status" value="1"/>
</dbReference>
<evidence type="ECO:0000256" key="2">
    <source>
        <dbReference type="SAM" id="Coils"/>
    </source>
</evidence>
<feature type="transmembrane region" description="Helical" evidence="3">
    <location>
        <begin position="330"/>
        <end position="349"/>
    </location>
</feature>
<dbReference type="Pfam" id="PF00990">
    <property type="entry name" value="GGDEF"/>
    <property type="match status" value="1"/>
</dbReference>
<dbReference type="InterPro" id="IPR000160">
    <property type="entry name" value="GGDEF_dom"/>
</dbReference>
<feature type="transmembrane region" description="Helical" evidence="3">
    <location>
        <begin position="212"/>
        <end position="235"/>
    </location>
</feature>
<dbReference type="KEGG" id="hch:HCH_01518"/>
<feature type="coiled-coil region" evidence="2">
    <location>
        <begin position="405"/>
        <end position="451"/>
    </location>
</feature>
<dbReference type="GO" id="GO:0005886">
    <property type="term" value="C:plasma membrane"/>
    <property type="evidence" value="ECO:0007669"/>
    <property type="project" value="TreeGrafter"/>
</dbReference>
<evidence type="ECO:0000256" key="3">
    <source>
        <dbReference type="SAM" id="Phobius"/>
    </source>
</evidence>
<evidence type="ECO:0000313" key="5">
    <source>
        <dbReference type="EMBL" id="ABC28376.1"/>
    </source>
</evidence>
<dbReference type="InterPro" id="IPR050469">
    <property type="entry name" value="Diguanylate_Cyclase"/>
</dbReference>
<dbReference type="Gene3D" id="3.30.70.270">
    <property type="match status" value="1"/>
</dbReference>
<feature type="transmembrane region" description="Helical" evidence="3">
    <location>
        <begin position="274"/>
        <end position="297"/>
    </location>
</feature>
<dbReference type="InterPro" id="IPR043128">
    <property type="entry name" value="Rev_trsase/Diguanyl_cyclase"/>
</dbReference>
<dbReference type="InterPro" id="IPR029787">
    <property type="entry name" value="Nucleotide_cyclase"/>
</dbReference>
<feature type="transmembrane region" description="Helical" evidence="3">
    <location>
        <begin position="180"/>
        <end position="200"/>
    </location>
</feature>
<dbReference type="InterPro" id="IPR011623">
    <property type="entry name" value="7TMR_DISM_rcpt_extracell_dom1"/>
</dbReference>
<dbReference type="GO" id="GO:0052621">
    <property type="term" value="F:diguanylate cyclase activity"/>
    <property type="evidence" value="ECO:0007669"/>
    <property type="project" value="UniProtKB-EC"/>
</dbReference>
<dbReference type="HOGENOM" id="CLU_000445_105_4_6"/>
<dbReference type="InterPro" id="IPR011622">
    <property type="entry name" value="7TMR_DISM_rcpt_extracell_dom2"/>
</dbReference>
<dbReference type="STRING" id="349521.HCH_01518"/>
<keyword evidence="6" id="KW-1185">Reference proteome</keyword>
<dbReference type="OrthoDB" id="5289013at2"/>
<gene>
    <name evidence="5" type="ordered locus">HCH_01518</name>
</gene>
<dbReference type="eggNOG" id="COG3706">
    <property type="taxonomic scope" value="Bacteria"/>
</dbReference>
<dbReference type="EC" id="2.7.7.65" evidence="1"/>
<organism evidence="5 6">
    <name type="scientific">Hahella chejuensis (strain KCTC 2396)</name>
    <dbReference type="NCBI Taxonomy" id="349521"/>
    <lineage>
        <taxon>Bacteria</taxon>
        <taxon>Pseudomonadati</taxon>
        <taxon>Pseudomonadota</taxon>
        <taxon>Gammaproteobacteria</taxon>
        <taxon>Oceanospirillales</taxon>
        <taxon>Hahellaceae</taxon>
        <taxon>Hahella</taxon>
    </lineage>
</organism>
<protein>
    <recommendedName>
        <fullName evidence="1">diguanylate cyclase</fullName>
        <ecNumber evidence="1">2.7.7.65</ecNumber>
    </recommendedName>
</protein>
<dbReference type="PANTHER" id="PTHR45138">
    <property type="entry name" value="REGULATORY COMPONENTS OF SENSORY TRANSDUCTION SYSTEM"/>
    <property type="match status" value="1"/>
</dbReference>
<keyword evidence="3" id="KW-0812">Transmembrane</keyword>
<dbReference type="PROSITE" id="PS50887">
    <property type="entry name" value="GGDEF"/>
    <property type="match status" value="1"/>
</dbReference>
<dbReference type="GO" id="GO:0043709">
    <property type="term" value="P:cell adhesion involved in single-species biofilm formation"/>
    <property type="evidence" value="ECO:0007669"/>
    <property type="project" value="TreeGrafter"/>
</dbReference>
<proteinExistence type="predicted"/>
<dbReference type="EMBL" id="CP000155">
    <property type="protein sequence ID" value="ABC28376.1"/>
    <property type="molecule type" value="Genomic_DNA"/>
</dbReference>
<evidence type="ECO:0000259" key="4">
    <source>
        <dbReference type="PROSITE" id="PS50887"/>
    </source>
</evidence>
<dbReference type="Pfam" id="PF07696">
    <property type="entry name" value="7TMR-DISMED2"/>
    <property type="match status" value="1"/>
</dbReference>
<dbReference type="Proteomes" id="UP000000238">
    <property type="component" value="Chromosome"/>
</dbReference>
<accession>Q2SLU8</accession>
<evidence type="ECO:0000313" key="6">
    <source>
        <dbReference type="Proteomes" id="UP000000238"/>
    </source>
</evidence>
<dbReference type="AlphaFoldDB" id="Q2SLU8"/>
<dbReference type="GO" id="GO:1902201">
    <property type="term" value="P:negative regulation of bacterial-type flagellum-dependent cell motility"/>
    <property type="evidence" value="ECO:0007669"/>
    <property type="project" value="TreeGrafter"/>
</dbReference>